<evidence type="ECO:0000313" key="12">
    <source>
        <dbReference type="EMBL" id="MBB3837397.1"/>
    </source>
</evidence>
<evidence type="ECO:0000256" key="3">
    <source>
        <dbReference type="ARBA" id="ARBA00022618"/>
    </source>
</evidence>
<feature type="active site" evidence="9">
    <location>
        <position position="145"/>
    </location>
</feature>
<evidence type="ECO:0000256" key="4">
    <source>
        <dbReference type="ARBA" id="ARBA00022829"/>
    </source>
</evidence>
<dbReference type="GO" id="GO:0007059">
    <property type="term" value="P:chromosome segregation"/>
    <property type="evidence" value="ECO:0007669"/>
    <property type="project" value="UniProtKB-UniRule"/>
</dbReference>
<reference evidence="12 13" key="1">
    <citation type="submission" date="2020-08" db="EMBL/GenBank/DDBJ databases">
        <title>Genomic Encyclopedia of Type Strains, Phase IV (KMG-IV): sequencing the most valuable type-strain genomes for metagenomic binning, comparative biology and taxonomic classification.</title>
        <authorList>
            <person name="Goeker M."/>
        </authorList>
    </citation>
    <scope>NUCLEOTIDE SEQUENCE [LARGE SCALE GENOMIC DNA]</scope>
    <source>
        <strain evidence="12 13">DSM 17976</strain>
    </source>
</reference>
<keyword evidence="13" id="KW-1185">Reference proteome</keyword>
<dbReference type="InterPro" id="IPR023009">
    <property type="entry name" value="Tyrosine_recombinase_XerC/XerD"/>
</dbReference>
<evidence type="ECO:0000259" key="10">
    <source>
        <dbReference type="PROSITE" id="PS51898"/>
    </source>
</evidence>
<dbReference type="HAMAP" id="MF_01808">
    <property type="entry name" value="Recomb_XerC_XerD"/>
    <property type="match status" value="1"/>
</dbReference>
<organism evidence="12 13">
    <name type="scientific">Runella defluvii</name>
    <dbReference type="NCBI Taxonomy" id="370973"/>
    <lineage>
        <taxon>Bacteria</taxon>
        <taxon>Pseudomonadati</taxon>
        <taxon>Bacteroidota</taxon>
        <taxon>Cytophagia</taxon>
        <taxon>Cytophagales</taxon>
        <taxon>Spirosomataceae</taxon>
        <taxon>Runella</taxon>
    </lineage>
</organism>
<comment type="similarity">
    <text evidence="9">Belongs to the 'phage' integrase family. XerC subfamily.</text>
</comment>
<dbReference type="RefSeq" id="WP_183972119.1">
    <property type="nucleotide sequence ID" value="NZ_JACIBY010000002.1"/>
</dbReference>
<dbReference type="InterPro" id="IPR004107">
    <property type="entry name" value="Integrase_SAM-like_N"/>
</dbReference>
<dbReference type="InterPro" id="IPR002104">
    <property type="entry name" value="Integrase_catalytic"/>
</dbReference>
<dbReference type="InterPro" id="IPR013762">
    <property type="entry name" value="Integrase-like_cat_sf"/>
</dbReference>
<keyword evidence="5 9" id="KW-0229">DNA integration</keyword>
<accession>A0A7W5ZHI4</accession>
<dbReference type="SUPFAM" id="SSF56349">
    <property type="entry name" value="DNA breaking-rejoining enzymes"/>
    <property type="match status" value="1"/>
</dbReference>
<comment type="subcellular location">
    <subcellularLocation>
        <location evidence="1 9">Cytoplasm</location>
    </subcellularLocation>
</comment>
<dbReference type="GO" id="GO:0006313">
    <property type="term" value="P:DNA transposition"/>
    <property type="evidence" value="ECO:0007669"/>
    <property type="project" value="UniProtKB-UniRule"/>
</dbReference>
<dbReference type="InterPro" id="IPR044068">
    <property type="entry name" value="CB"/>
</dbReference>
<dbReference type="InterPro" id="IPR010998">
    <property type="entry name" value="Integrase_recombinase_N"/>
</dbReference>
<evidence type="ECO:0000256" key="6">
    <source>
        <dbReference type="ARBA" id="ARBA00023125"/>
    </source>
</evidence>
<keyword evidence="7 9" id="KW-0233">DNA recombination</keyword>
<name>A0A7W5ZHI4_9BACT</name>
<keyword evidence="8 9" id="KW-0131">Cell cycle</keyword>
<feature type="active site" description="O-(3'-phospho-DNA)-tyrosine intermediate" evidence="9">
    <location>
        <position position="274"/>
    </location>
</feature>
<dbReference type="Pfam" id="PF00589">
    <property type="entry name" value="Phage_integrase"/>
    <property type="match status" value="1"/>
</dbReference>
<feature type="active site" evidence="9">
    <location>
        <position position="239"/>
    </location>
</feature>
<feature type="domain" description="Core-binding (CB)" evidence="11">
    <location>
        <begin position="1"/>
        <end position="83"/>
    </location>
</feature>
<dbReference type="Gene3D" id="1.10.443.10">
    <property type="entry name" value="Intergrase catalytic core"/>
    <property type="match status" value="1"/>
</dbReference>
<dbReference type="GO" id="GO:0009037">
    <property type="term" value="F:tyrosine-based site-specific recombinase activity"/>
    <property type="evidence" value="ECO:0007669"/>
    <property type="project" value="UniProtKB-UniRule"/>
</dbReference>
<dbReference type="PANTHER" id="PTHR30349:SF77">
    <property type="entry name" value="TYROSINE RECOMBINASE XERC"/>
    <property type="match status" value="1"/>
</dbReference>
<keyword evidence="3 9" id="KW-0132">Cell division</keyword>
<feature type="active site" evidence="9">
    <location>
        <position position="169"/>
    </location>
</feature>
<evidence type="ECO:0000256" key="2">
    <source>
        <dbReference type="ARBA" id="ARBA00022490"/>
    </source>
</evidence>
<feature type="active site" evidence="9">
    <location>
        <position position="265"/>
    </location>
</feature>
<dbReference type="PANTHER" id="PTHR30349">
    <property type="entry name" value="PHAGE INTEGRASE-RELATED"/>
    <property type="match status" value="1"/>
</dbReference>
<dbReference type="Gene3D" id="1.10.150.130">
    <property type="match status" value="1"/>
</dbReference>
<comment type="caution">
    <text evidence="12">The sequence shown here is derived from an EMBL/GenBank/DDBJ whole genome shotgun (WGS) entry which is preliminary data.</text>
</comment>
<evidence type="ECO:0000256" key="9">
    <source>
        <dbReference type="HAMAP-Rule" id="MF_01808"/>
    </source>
</evidence>
<feature type="domain" description="Tyr recombinase" evidence="10">
    <location>
        <begin position="104"/>
        <end position="287"/>
    </location>
</feature>
<keyword evidence="2 9" id="KW-0963">Cytoplasm</keyword>
<feature type="active site" evidence="9">
    <location>
        <position position="242"/>
    </location>
</feature>
<gene>
    <name evidence="9" type="primary">xerC</name>
    <name evidence="12" type="ORF">FHS57_001391</name>
</gene>
<keyword evidence="6 9" id="KW-0238">DNA-binding</keyword>
<evidence type="ECO:0000256" key="1">
    <source>
        <dbReference type="ARBA" id="ARBA00004496"/>
    </source>
</evidence>
<dbReference type="GO" id="GO:0051301">
    <property type="term" value="P:cell division"/>
    <property type="evidence" value="ECO:0007669"/>
    <property type="project" value="UniProtKB-KW"/>
</dbReference>
<evidence type="ECO:0000259" key="11">
    <source>
        <dbReference type="PROSITE" id="PS51900"/>
    </source>
</evidence>
<protein>
    <recommendedName>
        <fullName evidence="9">Tyrosine recombinase XerC</fullName>
    </recommendedName>
</protein>
<comment type="function">
    <text evidence="9">Site-specific tyrosine recombinase, which acts by catalyzing the cutting and rejoining of the recombining DNA molecules. The XerC-XerD complex is essential to convert dimers of the bacterial chromosome into monomers to permit their segregation at cell division. It also contributes to the segregational stability of plasmids.</text>
</comment>
<dbReference type="PROSITE" id="PS51900">
    <property type="entry name" value="CB"/>
    <property type="match status" value="1"/>
</dbReference>
<dbReference type="EMBL" id="JACIBY010000002">
    <property type="protein sequence ID" value="MBB3837397.1"/>
    <property type="molecule type" value="Genomic_DNA"/>
</dbReference>
<dbReference type="GO" id="GO:0005737">
    <property type="term" value="C:cytoplasm"/>
    <property type="evidence" value="ECO:0007669"/>
    <property type="project" value="UniProtKB-SubCell"/>
</dbReference>
<dbReference type="InterPro" id="IPR050090">
    <property type="entry name" value="Tyrosine_recombinase_XerCD"/>
</dbReference>
<proteinExistence type="inferred from homology"/>
<dbReference type="InterPro" id="IPR011010">
    <property type="entry name" value="DNA_brk_join_enz"/>
</dbReference>
<evidence type="ECO:0000256" key="7">
    <source>
        <dbReference type="ARBA" id="ARBA00023172"/>
    </source>
</evidence>
<evidence type="ECO:0000313" key="13">
    <source>
        <dbReference type="Proteomes" id="UP000541352"/>
    </source>
</evidence>
<dbReference type="Proteomes" id="UP000541352">
    <property type="component" value="Unassembled WGS sequence"/>
</dbReference>
<keyword evidence="4 9" id="KW-0159">Chromosome partition</keyword>
<dbReference type="PROSITE" id="PS51898">
    <property type="entry name" value="TYR_RECOMBINASE"/>
    <property type="match status" value="1"/>
</dbReference>
<evidence type="ECO:0000256" key="5">
    <source>
        <dbReference type="ARBA" id="ARBA00022908"/>
    </source>
</evidence>
<comment type="subunit">
    <text evidence="9">Forms a cyclic heterotetrameric complex composed of two molecules of XerC and two molecules of XerD.</text>
</comment>
<dbReference type="Pfam" id="PF02899">
    <property type="entry name" value="Phage_int_SAM_1"/>
    <property type="match status" value="1"/>
</dbReference>
<dbReference type="GO" id="GO:0003677">
    <property type="term" value="F:DNA binding"/>
    <property type="evidence" value="ECO:0007669"/>
    <property type="project" value="UniProtKB-UniRule"/>
</dbReference>
<evidence type="ECO:0000256" key="8">
    <source>
        <dbReference type="ARBA" id="ARBA00023306"/>
    </source>
</evidence>
<dbReference type="AlphaFoldDB" id="A0A7W5ZHI4"/>
<sequence>MIETFLQHLTFEKRLSQHTLTAYAKDLEQFKEFLEKTYQLQDLAKADFRMIRGWAVSMVEAELHHRSVNRKLATLRSFYGYLLRCKAITINPMLRVSSLKTDKPLPQFVEEKSLQLLFDEITFPLDFEGTRDRLVLELLYGTGMRLAELITLRDGDVNAYDQTLRVFGKRSKERVVPIYKGLVEMIKQYQQCRNEQFPNPPDQSLILTNKGEPAYPVLIQRIVKKYLSAVTSLQKRSPHILRHTFATHLLNNGADLNSIKDLLGHSSLAATQVYTHNSIEKLKKIYKQAHPKA</sequence>